<name>A0A2A2JH58_9BILA</name>
<accession>A0A2A2JH58</accession>
<proteinExistence type="predicted"/>
<dbReference type="Proteomes" id="UP000218231">
    <property type="component" value="Unassembled WGS sequence"/>
</dbReference>
<protein>
    <submittedName>
        <fullName evidence="1">Uncharacterized protein</fullName>
    </submittedName>
</protein>
<sequence length="75" mass="8937">MKNVGMEKKTDMLKEQLKRYQEVKEISDRHFQPVEIVDLRPMESKLKQLELTGEDIREMFQAAFKGKRINEGVRN</sequence>
<organism evidence="1 2">
    <name type="scientific">Diploscapter pachys</name>
    <dbReference type="NCBI Taxonomy" id="2018661"/>
    <lineage>
        <taxon>Eukaryota</taxon>
        <taxon>Metazoa</taxon>
        <taxon>Ecdysozoa</taxon>
        <taxon>Nematoda</taxon>
        <taxon>Chromadorea</taxon>
        <taxon>Rhabditida</taxon>
        <taxon>Rhabditina</taxon>
        <taxon>Rhabditomorpha</taxon>
        <taxon>Rhabditoidea</taxon>
        <taxon>Rhabditidae</taxon>
        <taxon>Diploscapter</taxon>
    </lineage>
</organism>
<keyword evidence="2" id="KW-1185">Reference proteome</keyword>
<evidence type="ECO:0000313" key="2">
    <source>
        <dbReference type="Proteomes" id="UP000218231"/>
    </source>
</evidence>
<reference evidence="1 2" key="1">
    <citation type="journal article" date="2017" name="Curr. Biol.">
        <title>Genome architecture and evolution of a unichromosomal asexual nematode.</title>
        <authorList>
            <person name="Fradin H."/>
            <person name="Zegar C."/>
            <person name="Gutwein M."/>
            <person name="Lucas J."/>
            <person name="Kovtun M."/>
            <person name="Corcoran D."/>
            <person name="Baugh L.R."/>
            <person name="Kiontke K."/>
            <person name="Gunsalus K."/>
            <person name="Fitch D.H."/>
            <person name="Piano F."/>
        </authorList>
    </citation>
    <scope>NUCLEOTIDE SEQUENCE [LARGE SCALE GENOMIC DNA]</scope>
    <source>
        <strain evidence="1">PF1309</strain>
    </source>
</reference>
<dbReference type="AlphaFoldDB" id="A0A2A2JH58"/>
<evidence type="ECO:0000313" key="1">
    <source>
        <dbReference type="EMBL" id="PAV61086.1"/>
    </source>
</evidence>
<dbReference type="EMBL" id="LIAE01010435">
    <property type="protein sequence ID" value="PAV61086.1"/>
    <property type="molecule type" value="Genomic_DNA"/>
</dbReference>
<comment type="caution">
    <text evidence="1">The sequence shown here is derived from an EMBL/GenBank/DDBJ whole genome shotgun (WGS) entry which is preliminary data.</text>
</comment>
<gene>
    <name evidence="1" type="ORF">WR25_25334</name>
</gene>